<dbReference type="InterPro" id="IPR005039">
    <property type="entry name" value="Ant_C"/>
</dbReference>
<dbReference type="GO" id="GO:0003677">
    <property type="term" value="F:DNA binding"/>
    <property type="evidence" value="ECO:0007669"/>
    <property type="project" value="InterPro"/>
</dbReference>
<dbReference type="InterPro" id="IPR003497">
    <property type="entry name" value="BRO_N_domain"/>
</dbReference>
<dbReference type="Pfam" id="PF02498">
    <property type="entry name" value="Bro-N"/>
    <property type="match status" value="1"/>
</dbReference>
<dbReference type="SMART" id="SM01040">
    <property type="entry name" value="Bro-N"/>
    <property type="match status" value="1"/>
</dbReference>
<dbReference type="AlphaFoldDB" id="A0A3S0UXR9"/>
<proteinExistence type="predicted"/>
<keyword evidence="3" id="KW-1185">Reference proteome</keyword>
<name>A0A3S0UXR9_9PROT</name>
<dbReference type="PROSITE" id="PS51750">
    <property type="entry name" value="BRO_N"/>
    <property type="match status" value="1"/>
</dbReference>
<feature type="domain" description="Bro-N" evidence="1">
    <location>
        <begin position="9"/>
        <end position="124"/>
    </location>
</feature>
<accession>A0A3S0UXR9</accession>
<gene>
    <name evidence="2" type="ORF">EJ913_29995</name>
</gene>
<organism evidence="2 3">
    <name type="scientific">Azospirillum doebereinerae</name>
    <dbReference type="NCBI Taxonomy" id="92933"/>
    <lineage>
        <taxon>Bacteria</taxon>
        <taxon>Pseudomonadati</taxon>
        <taxon>Pseudomonadota</taxon>
        <taxon>Alphaproteobacteria</taxon>
        <taxon>Rhodospirillales</taxon>
        <taxon>Azospirillaceae</taxon>
        <taxon>Azospirillum</taxon>
    </lineage>
</organism>
<evidence type="ECO:0000259" key="1">
    <source>
        <dbReference type="PROSITE" id="PS51750"/>
    </source>
</evidence>
<dbReference type="Proteomes" id="UP000280346">
    <property type="component" value="Unassembled WGS sequence"/>
</dbReference>
<evidence type="ECO:0000313" key="2">
    <source>
        <dbReference type="EMBL" id="RUQ61237.1"/>
    </source>
</evidence>
<sequence>MTTSPWRSRMSGNLIPFNFEDVAVRVIDRNGEPWFVLTDVCVVLGIGSPHKAAERLDEEDKTTLDTRNTNPATLGIEIDPRAQSLTIVNESGLWSLVLTSRKPSAKRFKKWITAEVIPTIRKTGSYGTPTPQLDLNDPAQLRSLLLGYSEKLETTQAALVEAEKVAEVATGALDRIAGADGTLTATQAAKDLQVPRHVLLTYMRTNRWVYRPRGCADDIPYQDKIEAGYLTLKVETVPRGDGTEKIIQRARITSKGLTKLAQVVPGARKPGGNNHAR</sequence>
<dbReference type="PANTHER" id="PTHR36180">
    <property type="entry name" value="DNA-BINDING PROTEIN-RELATED-RELATED"/>
    <property type="match status" value="1"/>
</dbReference>
<evidence type="ECO:0000313" key="3">
    <source>
        <dbReference type="Proteomes" id="UP000280346"/>
    </source>
</evidence>
<comment type="caution">
    <text evidence="2">The sequence shown here is derived from an EMBL/GenBank/DDBJ whole genome shotgun (WGS) entry which is preliminary data.</text>
</comment>
<protein>
    <submittedName>
        <fullName evidence="2">Phage repressor protein/antirepressor Ant</fullName>
    </submittedName>
</protein>
<dbReference type="EMBL" id="RZIJ01000047">
    <property type="protein sequence ID" value="RUQ61237.1"/>
    <property type="molecule type" value="Genomic_DNA"/>
</dbReference>
<reference evidence="2 3" key="1">
    <citation type="submission" date="2018-12" db="EMBL/GenBank/DDBJ databases">
        <authorList>
            <person name="Yang Y."/>
        </authorList>
    </citation>
    <scope>NUCLEOTIDE SEQUENCE [LARGE SCALE GENOMIC DNA]</scope>
    <source>
        <strain evidence="2 3">GSF71</strain>
    </source>
</reference>
<dbReference type="PANTHER" id="PTHR36180:SF2">
    <property type="entry name" value="BRO FAMILY PROTEIN"/>
    <property type="match status" value="1"/>
</dbReference>
<dbReference type="Pfam" id="PF03374">
    <property type="entry name" value="ANT"/>
    <property type="match status" value="1"/>
</dbReference>
<dbReference type="OrthoDB" id="9808959at2"/>